<accession>A0ABV6QHX2</accession>
<name>A0ABV6QHX2_9ACTN</name>
<dbReference type="EMBL" id="JBHLTC010000004">
    <property type="protein sequence ID" value="MFC0623227.1"/>
    <property type="molecule type" value="Genomic_DNA"/>
</dbReference>
<evidence type="ECO:0000313" key="3">
    <source>
        <dbReference type="Proteomes" id="UP001589890"/>
    </source>
</evidence>
<gene>
    <name evidence="2" type="ORF">ACFFGN_04090</name>
</gene>
<dbReference type="Pfam" id="PF25209">
    <property type="entry name" value="Phage_capsid_4"/>
    <property type="match status" value="1"/>
</dbReference>
<feature type="region of interest" description="Disordered" evidence="1">
    <location>
        <begin position="1"/>
        <end position="27"/>
    </location>
</feature>
<organism evidence="2 3">
    <name type="scientific">Kribbella deserti</name>
    <dbReference type="NCBI Taxonomy" id="1926257"/>
    <lineage>
        <taxon>Bacteria</taxon>
        <taxon>Bacillati</taxon>
        <taxon>Actinomycetota</taxon>
        <taxon>Actinomycetes</taxon>
        <taxon>Propionibacteriales</taxon>
        <taxon>Kribbellaceae</taxon>
        <taxon>Kribbella</taxon>
    </lineage>
</organism>
<comment type="caution">
    <text evidence="2">The sequence shown here is derived from an EMBL/GenBank/DDBJ whole genome shotgun (WGS) entry which is preliminary data.</text>
</comment>
<protein>
    <submittedName>
        <fullName evidence="2">Mu-like prophage major head subunit gpT family protein</fullName>
    </submittedName>
</protein>
<sequence length="372" mass="40147">MSTPQTQILTGSAAEAEAGALTPRRRSTDPNYLGRLAEAARLIGEAFQGNSYAMLKLKESLTTSDFPILFGDVLDRELMAQYEQIQPLWQQFARRTVVRDFRPKKWADLLGGRGILDPVAERAPYPARGLDEAEYELTVGKYGARLPLTWEMFVNDDLDAFRSAPERLGQAARDTEDMLATKLVAGAAGPTAFFNGNGGVGTGKLTVDNLSAALTSIGSRKDSEGRPIVVTAMVLMVPPALEVAANNILQATLIRFKTTGQDMEVGNWLANKVRVVVNPWLTVVDESANVNTTWYLLPAPTIARPAVTMGFLRGYEVPDLRVKADGGNRLGGGAVPAEEGSFDDDSIQYRVRHVTGGTTLDPIAAYASNGSA</sequence>
<proteinExistence type="predicted"/>
<dbReference type="RefSeq" id="WP_380043925.1">
    <property type="nucleotide sequence ID" value="NZ_JBHLTC010000004.1"/>
</dbReference>
<feature type="compositionally biased region" description="Polar residues" evidence="1">
    <location>
        <begin position="1"/>
        <end position="10"/>
    </location>
</feature>
<evidence type="ECO:0000256" key="1">
    <source>
        <dbReference type="SAM" id="MobiDB-lite"/>
    </source>
</evidence>
<reference evidence="2 3" key="1">
    <citation type="submission" date="2024-09" db="EMBL/GenBank/DDBJ databases">
        <authorList>
            <person name="Sun Q."/>
            <person name="Mori K."/>
        </authorList>
    </citation>
    <scope>NUCLEOTIDE SEQUENCE [LARGE SCALE GENOMIC DNA]</scope>
    <source>
        <strain evidence="2 3">CGMCC 1.15906</strain>
    </source>
</reference>
<dbReference type="Proteomes" id="UP001589890">
    <property type="component" value="Unassembled WGS sequence"/>
</dbReference>
<evidence type="ECO:0000313" key="2">
    <source>
        <dbReference type="EMBL" id="MFC0623227.1"/>
    </source>
</evidence>
<keyword evidence="3" id="KW-1185">Reference proteome</keyword>